<proteinExistence type="inferred from homology"/>
<dbReference type="AlphaFoldDB" id="A0A545VT21"/>
<evidence type="ECO:0000256" key="3">
    <source>
        <dbReference type="ARBA" id="ARBA00014974"/>
    </source>
</evidence>
<reference evidence="8 9" key="1">
    <citation type="journal article" date="2019" name="Appl. Microbiol. Biotechnol.">
        <title>Genome sequence of Isaria javanica and comparative genome analysis insights into family S53 peptidase evolution in fungal entomopathogens.</title>
        <authorList>
            <person name="Lin R."/>
            <person name="Zhang X."/>
            <person name="Xin B."/>
            <person name="Zou M."/>
            <person name="Gao Y."/>
            <person name="Qin F."/>
            <person name="Hu Q."/>
            <person name="Xie B."/>
            <person name="Cheng X."/>
        </authorList>
    </citation>
    <scope>NUCLEOTIDE SEQUENCE [LARGE SCALE GENOMIC DNA]</scope>
    <source>
        <strain evidence="8 9">IJ1G</strain>
    </source>
</reference>
<accession>A0A545VT21</accession>
<dbReference type="GO" id="GO:0046348">
    <property type="term" value="P:amino sugar catabolic process"/>
    <property type="evidence" value="ECO:0007669"/>
    <property type="project" value="InterPro"/>
</dbReference>
<dbReference type="STRING" id="43265.A0A545VT21"/>
<evidence type="ECO:0000259" key="7">
    <source>
        <dbReference type="PROSITE" id="PS51464"/>
    </source>
</evidence>
<dbReference type="GO" id="GO:0005829">
    <property type="term" value="C:cytosol"/>
    <property type="evidence" value="ECO:0007669"/>
    <property type="project" value="TreeGrafter"/>
</dbReference>
<dbReference type="NCBIfam" id="TIGR00274">
    <property type="entry name" value="N-acetylmuramic acid 6-phosphate etherase"/>
    <property type="match status" value="1"/>
</dbReference>
<gene>
    <name evidence="8" type="ORF">IF1G_08231</name>
</gene>
<dbReference type="PANTHER" id="PTHR10088">
    <property type="entry name" value="GLUCOKINASE REGULATORY PROTEIN"/>
    <property type="match status" value="1"/>
</dbReference>
<organism evidence="8 9">
    <name type="scientific">Cordyceps javanica</name>
    <dbReference type="NCBI Taxonomy" id="43265"/>
    <lineage>
        <taxon>Eukaryota</taxon>
        <taxon>Fungi</taxon>
        <taxon>Dikarya</taxon>
        <taxon>Ascomycota</taxon>
        <taxon>Pezizomycotina</taxon>
        <taxon>Sordariomycetes</taxon>
        <taxon>Hypocreomycetidae</taxon>
        <taxon>Hypocreales</taxon>
        <taxon>Cordycipitaceae</taxon>
        <taxon>Cordyceps</taxon>
    </lineage>
</organism>
<dbReference type="EC" id="2.7.1.59" evidence="2"/>
<dbReference type="InterPro" id="IPR002731">
    <property type="entry name" value="ATPase_BadF"/>
</dbReference>
<dbReference type="GO" id="GO:0045127">
    <property type="term" value="F:N-acetylglucosamine kinase activity"/>
    <property type="evidence" value="ECO:0007669"/>
    <property type="project" value="UniProtKB-EC"/>
</dbReference>
<dbReference type="GO" id="GO:0030246">
    <property type="term" value="F:carbohydrate binding"/>
    <property type="evidence" value="ECO:0007669"/>
    <property type="project" value="TreeGrafter"/>
</dbReference>
<dbReference type="CDD" id="cd05007">
    <property type="entry name" value="SIS_Etherase"/>
    <property type="match status" value="1"/>
</dbReference>
<dbReference type="Pfam" id="PF01869">
    <property type="entry name" value="BcrAD_BadFG"/>
    <property type="match status" value="1"/>
</dbReference>
<dbReference type="PROSITE" id="PS01272">
    <property type="entry name" value="GCKR"/>
    <property type="match status" value="1"/>
</dbReference>
<keyword evidence="8" id="KW-0808">Transferase</keyword>
<dbReference type="GO" id="GO:0004857">
    <property type="term" value="F:enzyme inhibitor activity"/>
    <property type="evidence" value="ECO:0007669"/>
    <property type="project" value="TreeGrafter"/>
</dbReference>
<dbReference type="InterPro" id="IPR005488">
    <property type="entry name" value="Etherase_MurQ"/>
</dbReference>
<dbReference type="EMBL" id="SPUK01000013">
    <property type="protein sequence ID" value="TQV92928.1"/>
    <property type="molecule type" value="Genomic_DNA"/>
</dbReference>
<dbReference type="GO" id="GO:0005654">
    <property type="term" value="C:nucleoplasm"/>
    <property type="evidence" value="ECO:0007669"/>
    <property type="project" value="TreeGrafter"/>
</dbReference>
<evidence type="ECO:0000313" key="9">
    <source>
        <dbReference type="Proteomes" id="UP000315783"/>
    </source>
</evidence>
<dbReference type="Pfam" id="PF22645">
    <property type="entry name" value="GKRP_SIS_N"/>
    <property type="match status" value="1"/>
</dbReference>
<dbReference type="InterPro" id="IPR043129">
    <property type="entry name" value="ATPase_NBD"/>
</dbReference>
<dbReference type="InterPro" id="IPR005486">
    <property type="entry name" value="Glucokinase_regulatory_CS"/>
</dbReference>
<dbReference type="GO" id="GO:0009750">
    <property type="term" value="P:response to fructose"/>
    <property type="evidence" value="ECO:0007669"/>
    <property type="project" value="TreeGrafter"/>
</dbReference>
<dbReference type="NCBIfam" id="NF003915">
    <property type="entry name" value="PRK05441.1"/>
    <property type="match status" value="1"/>
</dbReference>
<dbReference type="HAMAP" id="MF_00068">
    <property type="entry name" value="MurQ"/>
    <property type="match status" value="1"/>
</dbReference>
<dbReference type="InterPro" id="IPR001347">
    <property type="entry name" value="SIS_dom"/>
</dbReference>
<keyword evidence="9" id="KW-1185">Reference proteome</keyword>
<keyword evidence="8" id="KW-0418">Kinase</keyword>
<dbReference type="GO" id="GO:0042593">
    <property type="term" value="P:glucose homeostasis"/>
    <property type="evidence" value="ECO:0007669"/>
    <property type="project" value="TreeGrafter"/>
</dbReference>
<dbReference type="Proteomes" id="UP000315783">
    <property type="component" value="Unassembled WGS sequence"/>
</dbReference>
<dbReference type="Gene3D" id="3.40.50.10490">
    <property type="entry name" value="Glucose-6-phosphate isomerase like protein, domain 1"/>
    <property type="match status" value="1"/>
</dbReference>
<evidence type="ECO:0000256" key="2">
    <source>
        <dbReference type="ARBA" id="ARBA00012122"/>
    </source>
</evidence>
<keyword evidence="5" id="KW-0119">Carbohydrate metabolism</keyword>
<evidence type="ECO:0000256" key="5">
    <source>
        <dbReference type="ARBA" id="ARBA00023277"/>
    </source>
</evidence>
<dbReference type="SUPFAM" id="SSF53067">
    <property type="entry name" value="Actin-like ATPase domain"/>
    <property type="match status" value="2"/>
</dbReference>
<dbReference type="InterPro" id="IPR040190">
    <property type="entry name" value="MURQ/GCKR"/>
</dbReference>
<dbReference type="OrthoDB" id="311172at2759"/>
<dbReference type="GO" id="GO:0016835">
    <property type="term" value="F:carbon-oxygen lyase activity"/>
    <property type="evidence" value="ECO:0007669"/>
    <property type="project" value="InterPro"/>
</dbReference>
<dbReference type="Gene3D" id="1.10.8.1080">
    <property type="match status" value="1"/>
</dbReference>
<dbReference type="PANTHER" id="PTHR10088:SF4">
    <property type="entry name" value="GLUCOKINASE REGULATORY PROTEIN"/>
    <property type="match status" value="1"/>
</dbReference>
<dbReference type="Gene3D" id="3.30.420.40">
    <property type="match status" value="2"/>
</dbReference>
<feature type="domain" description="SIS" evidence="7">
    <location>
        <begin position="61"/>
        <end position="227"/>
    </location>
</feature>
<evidence type="ECO:0000313" key="8">
    <source>
        <dbReference type="EMBL" id="TQV92928.1"/>
    </source>
</evidence>
<name>A0A545VT21_9HYPO</name>
<protein>
    <recommendedName>
        <fullName evidence="3">N-acetyl-D-glucosamine kinase</fullName>
        <ecNumber evidence="2">2.7.1.59</ecNumber>
    </recommendedName>
    <alternativeName>
        <fullName evidence="6">GlcNAc kinase</fullName>
    </alternativeName>
</protein>
<dbReference type="GO" id="GO:0019899">
    <property type="term" value="F:enzyme binding"/>
    <property type="evidence" value="ECO:0007669"/>
    <property type="project" value="TreeGrafter"/>
</dbReference>
<sequence>MSSPATVELDSIQTENRNPRTTTIDKVSTEELCRILHEEDCRVPAAITPCLPAIAGAIDALTERVRKGGRIFYVGAGTSGRLGVLDASEIPPTYSSSPNQFIALIAGGDYALRNAKEGAEDDRSAAKTDLEAFNFKPGVDSLIGIASSGRTPYVLGGLEYARLIGCTTVGVVCVQPSAVAAEGNADYLVSAVTGPESVTGSTRMKAGTATKLVLNMISTGIMIKLGKTYGNLMVDLKATNIKLRQRARNILRAIGGQSCNHSDEELDAVLAASRGSTKLAAVVIVLGVTVAEAELRLARNNGVLAQVFAEDKVASATATDNDTGIVLCVDAGGTSCKATIISEDGAVGTGIGGPCNVTSIGLDACLSAISGAIQQAVDSCPATKGRRFSSIAFAAAWVGIAGYDPPAAQPSINSGLSKLLNLKVGAGLDVTTDIDLLPVASASEEHVESVIVLVAGTGSVGMSFRRENGRFVRTGRAGGWGYMLGDDGSGYGIGREALRLALRASEVCRMRKDARAPAQPVPQLAAAIFDHFRAQFPEAKPEDLLSTVMVPDLAPQQPGDAVMDRASRIAGVAKTVLAMAGANEDADRIIAAGADSLAEVAALLVSSQGIEPSKASLVLAGGLMQDEGYRRRVVGSVEKAGYRFQHIQAVNQPAMNGARFLSESINNKLQ</sequence>
<comment type="caution">
    <text evidence="8">The sequence shown here is derived from an EMBL/GenBank/DDBJ whole genome shotgun (WGS) entry which is preliminary data.</text>
</comment>
<evidence type="ECO:0000256" key="1">
    <source>
        <dbReference type="ARBA" id="ARBA00006198"/>
    </source>
</evidence>
<dbReference type="SUPFAM" id="SSF53697">
    <property type="entry name" value="SIS domain"/>
    <property type="match status" value="1"/>
</dbReference>
<dbReference type="FunFam" id="3.40.50.10490:FF:000014">
    <property type="entry name" value="N-acetylmuramic acid 6-phosphate etherase"/>
    <property type="match status" value="1"/>
</dbReference>
<evidence type="ECO:0000256" key="4">
    <source>
        <dbReference type="ARBA" id="ARBA00023239"/>
    </source>
</evidence>
<dbReference type="GO" id="GO:0070095">
    <property type="term" value="F:fructose-6-phosphate binding"/>
    <property type="evidence" value="ECO:0007669"/>
    <property type="project" value="TreeGrafter"/>
</dbReference>
<comment type="similarity">
    <text evidence="1">Belongs to the eukaryotic-type N-acetylglucosamine kinase family.</text>
</comment>
<evidence type="ECO:0000256" key="6">
    <source>
        <dbReference type="ARBA" id="ARBA00031123"/>
    </source>
</evidence>
<keyword evidence="4" id="KW-0456">Lyase</keyword>
<dbReference type="NCBIfam" id="NF009222">
    <property type="entry name" value="PRK12570.1"/>
    <property type="match status" value="1"/>
</dbReference>
<dbReference type="PROSITE" id="PS51464">
    <property type="entry name" value="SIS"/>
    <property type="match status" value="1"/>
</dbReference>
<dbReference type="InterPro" id="IPR046348">
    <property type="entry name" value="SIS_dom_sf"/>
</dbReference>